<organism evidence="4 5">
    <name type="scientific">Paenibacillus marchantiophytorum</name>
    <dbReference type="NCBI Taxonomy" id="1619310"/>
    <lineage>
        <taxon>Bacteria</taxon>
        <taxon>Bacillati</taxon>
        <taxon>Bacillota</taxon>
        <taxon>Bacilli</taxon>
        <taxon>Bacillales</taxon>
        <taxon>Paenibacillaceae</taxon>
        <taxon>Paenibacillus</taxon>
    </lineage>
</organism>
<accession>A0ABQ2BQ32</accession>
<sequence length="617" mass="68712">MFEWLWTFIDIMTKVVILALPVGIAGVYVWDRYIQKQHSILKTHPVIGRLRYVFEMLGPELRQYFIWGDKEGKPIDRDTQGYIAKAGKYGSTVIGFGSRKDFSQEGFFLNNSMFPKNMNELAVDQSKPITTTYKYQIMSEGMISRKEKRFQTSSNPWLLQDQHAVVIGEYNQVPEPYITKGFIGISAMSFGSLSDHAVMALAQGAAIATGTWMNTGEGGLAPYHLSKVYEMLEHSHQMPVQPDELIVYDFIKKRKLVSNFEILKELAHIEYDSMDVFAMEDHPYILAVNRLAASGYLLKKETDLIYQIGSAKNGSRSDAIGTFDEAEFLRTAGRAEVKLIELKLAQGAKVRGGKLPKSKLTPMIRKIRGIPMDWNYDVESPNRFTDFNDIPSLFDFIAKLRRISGKPVGIKVVAGSEHAIEEMAAYMQETGQAPDFITVDGGEGGTGATYMEMADSLGLPLYSAILIIDNTLRQYGVRDRVKVFASGMLATADKMAIAFSFGADLVNVARAAMNTIGCINALKCNTNECPTGVTSHKPELKQGLVVEEKRFRTANYLATLREGVFMLGASCGLESPVLFERSHVTFKDKNALATRMDKLSPLPVEISFPPIHAVKSS</sequence>
<dbReference type="EMBL" id="BMHE01000001">
    <property type="protein sequence ID" value="GGI43950.1"/>
    <property type="molecule type" value="Genomic_DNA"/>
</dbReference>
<dbReference type="Gene3D" id="3.20.20.70">
    <property type="entry name" value="Aldolase class I"/>
    <property type="match status" value="1"/>
</dbReference>
<dbReference type="Pfam" id="PF01645">
    <property type="entry name" value="Glu_synthase"/>
    <property type="match status" value="1"/>
</dbReference>
<dbReference type="PANTHER" id="PTHR43819:SF1">
    <property type="entry name" value="ARCHAEAL-TYPE GLUTAMATE SYNTHASE [NADPH]"/>
    <property type="match status" value="1"/>
</dbReference>
<evidence type="ECO:0000256" key="2">
    <source>
        <dbReference type="PIRNR" id="PIRNR006429"/>
    </source>
</evidence>
<dbReference type="PIRSF" id="PIRSF006429">
    <property type="entry name" value="GOGAT_lg_2"/>
    <property type="match status" value="1"/>
</dbReference>
<name>A0ABQ2BQ32_9BACL</name>
<dbReference type="InterPro" id="IPR013785">
    <property type="entry name" value="Aldolase_TIM"/>
</dbReference>
<dbReference type="InterPro" id="IPR002932">
    <property type="entry name" value="Glu_synthdom"/>
</dbReference>
<dbReference type="CDD" id="cd02808">
    <property type="entry name" value="GltS_FMN"/>
    <property type="match status" value="1"/>
</dbReference>
<proteinExistence type="inferred from homology"/>
<gene>
    <name evidence="4" type="ORF">GCM10008018_04680</name>
</gene>
<evidence type="ECO:0000259" key="3">
    <source>
        <dbReference type="Pfam" id="PF01645"/>
    </source>
</evidence>
<comment type="caution">
    <text evidence="4">The sequence shown here is derived from an EMBL/GenBank/DDBJ whole genome shotgun (WGS) entry which is preliminary data.</text>
</comment>
<evidence type="ECO:0000256" key="1">
    <source>
        <dbReference type="ARBA" id="ARBA00009716"/>
    </source>
</evidence>
<evidence type="ECO:0000313" key="5">
    <source>
        <dbReference type="Proteomes" id="UP000615455"/>
    </source>
</evidence>
<dbReference type="SUPFAM" id="SSF51395">
    <property type="entry name" value="FMN-linked oxidoreductases"/>
    <property type="match status" value="1"/>
</dbReference>
<protein>
    <recommendedName>
        <fullName evidence="3">Glutamate synthase domain-containing protein</fullName>
    </recommendedName>
</protein>
<reference evidence="5" key="1">
    <citation type="journal article" date="2019" name="Int. J. Syst. Evol. Microbiol.">
        <title>The Global Catalogue of Microorganisms (GCM) 10K type strain sequencing project: providing services to taxonomists for standard genome sequencing and annotation.</title>
        <authorList>
            <consortium name="The Broad Institute Genomics Platform"/>
            <consortium name="The Broad Institute Genome Sequencing Center for Infectious Disease"/>
            <person name="Wu L."/>
            <person name="Ma J."/>
        </authorList>
    </citation>
    <scope>NUCLEOTIDE SEQUENCE [LARGE SCALE GENOMIC DNA]</scope>
    <source>
        <strain evidence="5">CGMCC 1.15043</strain>
    </source>
</reference>
<dbReference type="RefSeq" id="WP_189006927.1">
    <property type="nucleotide sequence ID" value="NZ_BMHE01000001.1"/>
</dbReference>
<feature type="domain" description="Glutamate synthase" evidence="3">
    <location>
        <begin position="144"/>
        <end position="573"/>
    </location>
</feature>
<dbReference type="PANTHER" id="PTHR43819">
    <property type="entry name" value="ARCHAEAL-TYPE GLUTAMATE SYNTHASE [NADPH]"/>
    <property type="match status" value="1"/>
</dbReference>
<dbReference type="InterPro" id="IPR024188">
    <property type="entry name" value="GltB"/>
</dbReference>
<keyword evidence="5" id="KW-1185">Reference proteome</keyword>
<dbReference type="Proteomes" id="UP000615455">
    <property type="component" value="Unassembled WGS sequence"/>
</dbReference>
<evidence type="ECO:0000313" key="4">
    <source>
        <dbReference type="EMBL" id="GGI43950.1"/>
    </source>
</evidence>
<comment type="similarity">
    <text evidence="1 2">Belongs to the glutamate synthase family.</text>
</comment>